<dbReference type="NCBIfam" id="TIGR00237">
    <property type="entry name" value="xseA"/>
    <property type="match status" value="1"/>
</dbReference>
<dbReference type="GO" id="GO:0003676">
    <property type="term" value="F:nucleic acid binding"/>
    <property type="evidence" value="ECO:0007669"/>
    <property type="project" value="InterPro"/>
</dbReference>
<dbReference type="GO" id="GO:0009318">
    <property type="term" value="C:exodeoxyribonuclease VII complex"/>
    <property type="evidence" value="ECO:0007669"/>
    <property type="project" value="InterPro"/>
</dbReference>
<sequence>MSDSKQTARTIYSVSELNRTIRGLLESQFPLLWIEGEISNLAQPASGHIYFTLKDNKAQVRCAMFKGRKQRLTFKPGNGQQVLIRAKVGLYEARGEFQLIAEHMEEAGDGALRRAFEALKTKLAEEGLFDDSIKQALPLLPKCIGVITSATGAAIRDVLSVLARRFPAIPIEIYPVAVQGENAAPEITKALYTVSKRKRCDVILLVRGGGSLEDLQAFNEEQVARAIILCDIPVVSGVGHEVDITIADFTADQRAATPSAAAELVSPNRQTVQHKFHAYQRQLIHLMQTHLNRLNEQSQWLQKRLKMQHPSRQLMQQSQQLDNLTQDLQQAFQTIINEKKHALKYHTQSLINNRPDQFINYQQNQLKELTTKLAYQSQLIIKNKKQQLANMSRTLQAVSPLNTLSRGYSITRDIKGHTIDNATQLRKGDLIINEFHRGKITSRVE</sequence>
<organism evidence="7">
    <name type="scientific">hydrothermal vent metagenome</name>
    <dbReference type="NCBI Taxonomy" id="652676"/>
    <lineage>
        <taxon>unclassified sequences</taxon>
        <taxon>metagenomes</taxon>
        <taxon>ecological metagenomes</taxon>
    </lineage>
</organism>
<dbReference type="EC" id="3.1.11.6" evidence="7"/>
<keyword evidence="1" id="KW-0963">Cytoplasm</keyword>
<keyword evidence="2" id="KW-0540">Nuclease</keyword>
<dbReference type="InterPro" id="IPR025824">
    <property type="entry name" value="OB-fold_nuc-bd_dom"/>
</dbReference>
<dbReference type="AlphaFoldDB" id="A0A3B0WC85"/>
<protein>
    <submittedName>
        <fullName evidence="7">Exodeoxyribonuclease VII large subunit</fullName>
        <ecNumber evidence="7">3.1.11.6</ecNumber>
    </submittedName>
</protein>
<evidence type="ECO:0000256" key="1">
    <source>
        <dbReference type="ARBA" id="ARBA00022490"/>
    </source>
</evidence>
<dbReference type="Pfam" id="PF13742">
    <property type="entry name" value="tRNA_anti_2"/>
    <property type="match status" value="1"/>
</dbReference>
<proteinExistence type="inferred from homology"/>
<gene>
    <name evidence="7" type="ORF">MNBD_GAMMA07-2766</name>
</gene>
<evidence type="ECO:0000256" key="4">
    <source>
        <dbReference type="ARBA" id="ARBA00022839"/>
    </source>
</evidence>
<dbReference type="EMBL" id="UOFF01000036">
    <property type="protein sequence ID" value="VAW53598.1"/>
    <property type="molecule type" value="Genomic_DNA"/>
</dbReference>
<dbReference type="PANTHER" id="PTHR30008:SF0">
    <property type="entry name" value="EXODEOXYRIBONUCLEASE 7 LARGE SUBUNIT"/>
    <property type="match status" value="1"/>
</dbReference>
<dbReference type="HAMAP" id="MF_00378">
    <property type="entry name" value="Exonuc_7_L"/>
    <property type="match status" value="1"/>
</dbReference>
<dbReference type="GO" id="GO:0008855">
    <property type="term" value="F:exodeoxyribonuclease VII activity"/>
    <property type="evidence" value="ECO:0007669"/>
    <property type="project" value="UniProtKB-EC"/>
</dbReference>
<evidence type="ECO:0000259" key="5">
    <source>
        <dbReference type="Pfam" id="PF02601"/>
    </source>
</evidence>
<evidence type="ECO:0000313" key="7">
    <source>
        <dbReference type="EMBL" id="VAW53598.1"/>
    </source>
</evidence>
<keyword evidence="4" id="KW-0269">Exonuclease</keyword>
<dbReference type="InterPro" id="IPR020579">
    <property type="entry name" value="Exonuc_VII_lsu_C"/>
</dbReference>
<name>A0A3B0WC85_9ZZZZ</name>
<evidence type="ECO:0000259" key="6">
    <source>
        <dbReference type="Pfam" id="PF13742"/>
    </source>
</evidence>
<dbReference type="Pfam" id="PF02601">
    <property type="entry name" value="Exonuc_VII_L"/>
    <property type="match status" value="1"/>
</dbReference>
<dbReference type="GO" id="GO:0006308">
    <property type="term" value="P:DNA catabolic process"/>
    <property type="evidence" value="ECO:0007669"/>
    <property type="project" value="InterPro"/>
</dbReference>
<dbReference type="InterPro" id="IPR003753">
    <property type="entry name" value="Exonuc_VII_L"/>
</dbReference>
<accession>A0A3B0WC85</accession>
<dbReference type="PANTHER" id="PTHR30008">
    <property type="entry name" value="EXODEOXYRIBONUCLEASE 7 LARGE SUBUNIT"/>
    <property type="match status" value="1"/>
</dbReference>
<evidence type="ECO:0000256" key="2">
    <source>
        <dbReference type="ARBA" id="ARBA00022722"/>
    </source>
</evidence>
<dbReference type="CDD" id="cd04489">
    <property type="entry name" value="ExoVII_LU_OBF"/>
    <property type="match status" value="1"/>
</dbReference>
<keyword evidence="3 7" id="KW-0378">Hydrolase</keyword>
<evidence type="ECO:0000256" key="3">
    <source>
        <dbReference type="ARBA" id="ARBA00022801"/>
    </source>
</evidence>
<feature type="domain" description="OB-fold nucleic acid binding" evidence="6">
    <location>
        <begin position="12"/>
        <end position="105"/>
    </location>
</feature>
<reference evidence="7" key="1">
    <citation type="submission" date="2018-06" db="EMBL/GenBank/DDBJ databases">
        <authorList>
            <person name="Zhirakovskaya E."/>
        </authorList>
    </citation>
    <scope>NUCLEOTIDE SEQUENCE</scope>
</reference>
<feature type="domain" description="Exonuclease VII large subunit C-terminal" evidence="5">
    <location>
        <begin position="128"/>
        <end position="442"/>
    </location>
</feature>